<evidence type="ECO:0000313" key="2">
    <source>
        <dbReference type="EMBL" id="EUC39733.1"/>
    </source>
</evidence>
<keyword evidence="3" id="KW-1185">Reference proteome</keyword>
<dbReference type="HOGENOM" id="CLU_1299495_0_0_1"/>
<accession>W6YQF9</accession>
<sequence length="212" mass="23259">MSGLICAQASPGRELALCPSFSRPSLDGTRYNPAPSRSRGLLQKTPSAAPSRTRTRTRTWSQQVGPFFWPARYGCWPLATKHQSECPHHVRNRSEPTLPTVRHHVAGDESRGQADLCSAGLADVACGPAQLCTRYPADIPGISSTQSKHTTCAQHPQPSANLTTAIRRPISAGFVYLIPMCLFFGPLCQKSQKRWPFSDLPYLPEAESDFNV</sequence>
<dbReference type="KEGG" id="bor:COCMIDRAFT_31182"/>
<evidence type="ECO:0000256" key="1">
    <source>
        <dbReference type="SAM" id="MobiDB-lite"/>
    </source>
</evidence>
<dbReference type="RefSeq" id="XP_007693749.1">
    <property type="nucleotide sequence ID" value="XM_007695559.1"/>
</dbReference>
<proteinExistence type="predicted"/>
<reference evidence="2 3" key="1">
    <citation type="journal article" date="2013" name="PLoS Genet.">
        <title>Comparative genome structure, secondary metabolite, and effector coding capacity across Cochliobolus pathogens.</title>
        <authorList>
            <person name="Condon B.J."/>
            <person name="Leng Y."/>
            <person name="Wu D."/>
            <person name="Bushley K.E."/>
            <person name="Ohm R.A."/>
            <person name="Otillar R."/>
            <person name="Martin J."/>
            <person name="Schackwitz W."/>
            <person name="Grimwood J."/>
            <person name="MohdZainudin N."/>
            <person name="Xue C."/>
            <person name="Wang R."/>
            <person name="Manning V.A."/>
            <person name="Dhillon B."/>
            <person name="Tu Z.J."/>
            <person name="Steffenson B.J."/>
            <person name="Salamov A."/>
            <person name="Sun H."/>
            <person name="Lowry S."/>
            <person name="LaButti K."/>
            <person name="Han J."/>
            <person name="Copeland A."/>
            <person name="Lindquist E."/>
            <person name="Barry K."/>
            <person name="Schmutz J."/>
            <person name="Baker S.E."/>
            <person name="Ciuffetti L.M."/>
            <person name="Grigoriev I.V."/>
            <person name="Zhong S."/>
            <person name="Turgeon B.G."/>
        </authorList>
    </citation>
    <scope>NUCLEOTIDE SEQUENCE [LARGE SCALE GENOMIC DNA]</scope>
    <source>
        <strain evidence="2 3">ATCC 44560</strain>
    </source>
</reference>
<dbReference type="EMBL" id="KI964265">
    <property type="protein sequence ID" value="EUC39733.1"/>
    <property type="molecule type" value="Genomic_DNA"/>
</dbReference>
<name>W6YQF9_COCMI</name>
<feature type="region of interest" description="Disordered" evidence="1">
    <location>
        <begin position="27"/>
        <end position="59"/>
    </location>
</feature>
<dbReference type="Proteomes" id="UP000054032">
    <property type="component" value="Unassembled WGS sequence"/>
</dbReference>
<evidence type="ECO:0000313" key="3">
    <source>
        <dbReference type="Proteomes" id="UP000054032"/>
    </source>
</evidence>
<organism evidence="2 3">
    <name type="scientific">Bipolaris oryzae ATCC 44560</name>
    <dbReference type="NCBI Taxonomy" id="930090"/>
    <lineage>
        <taxon>Eukaryota</taxon>
        <taxon>Fungi</taxon>
        <taxon>Dikarya</taxon>
        <taxon>Ascomycota</taxon>
        <taxon>Pezizomycotina</taxon>
        <taxon>Dothideomycetes</taxon>
        <taxon>Pleosporomycetidae</taxon>
        <taxon>Pleosporales</taxon>
        <taxon>Pleosporineae</taxon>
        <taxon>Pleosporaceae</taxon>
        <taxon>Bipolaris</taxon>
    </lineage>
</organism>
<dbReference type="AlphaFoldDB" id="W6YQF9"/>
<protein>
    <submittedName>
        <fullName evidence="2">Uncharacterized protein</fullName>
    </submittedName>
</protein>
<dbReference type="GeneID" id="19121818"/>
<gene>
    <name evidence="2" type="ORF">COCMIDRAFT_31182</name>
</gene>